<dbReference type="PANTHER" id="PTHR19353:SF19">
    <property type="entry name" value="DELTA(5) FATTY ACID DESATURASE C-RELATED"/>
    <property type="match status" value="1"/>
</dbReference>
<evidence type="ECO:0000256" key="1">
    <source>
        <dbReference type="SAM" id="Phobius"/>
    </source>
</evidence>
<gene>
    <name evidence="3" type="ordered locus">Halhy_3263</name>
</gene>
<dbReference type="InterPro" id="IPR012171">
    <property type="entry name" value="Fatty_acid_desaturase"/>
</dbReference>
<dbReference type="EC" id="1.14.19.3" evidence="3"/>
<reference evidence="3 4" key="1">
    <citation type="journal article" date="2011" name="Stand. Genomic Sci.">
        <title>Complete genome sequence of Haliscomenobacter hydrossis type strain (O).</title>
        <authorList>
            <consortium name="US DOE Joint Genome Institute (JGI-PGF)"/>
            <person name="Daligault H."/>
            <person name="Lapidus A."/>
            <person name="Zeytun A."/>
            <person name="Nolan M."/>
            <person name="Lucas S."/>
            <person name="Del Rio T.G."/>
            <person name="Tice H."/>
            <person name="Cheng J.F."/>
            <person name="Tapia R."/>
            <person name="Han C."/>
            <person name="Goodwin L."/>
            <person name="Pitluck S."/>
            <person name="Liolios K."/>
            <person name="Pagani I."/>
            <person name="Ivanova N."/>
            <person name="Huntemann M."/>
            <person name="Mavromatis K."/>
            <person name="Mikhailova N."/>
            <person name="Pati A."/>
            <person name="Chen A."/>
            <person name="Palaniappan K."/>
            <person name="Land M."/>
            <person name="Hauser L."/>
            <person name="Brambilla E.M."/>
            <person name="Rohde M."/>
            <person name="Verbarg S."/>
            <person name="Goker M."/>
            <person name="Bristow J."/>
            <person name="Eisen J.A."/>
            <person name="Markowitz V."/>
            <person name="Hugenholtz P."/>
            <person name="Kyrpides N.C."/>
            <person name="Klenk H.P."/>
            <person name="Woyke T."/>
        </authorList>
    </citation>
    <scope>NUCLEOTIDE SEQUENCE [LARGE SCALE GENOMIC DNA]</scope>
    <source>
        <strain evidence="4">ATCC 27775 / DSM 1100 / LMG 10767 / O</strain>
    </source>
</reference>
<keyword evidence="1" id="KW-0472">Membrane</keyword>
<protein>
    <submittedName>
        <fullName evidence="3">Linoleoyl-CoA desaturase</fullName>
        <ecNumber evidence="3">1.14.19.3</ecNumber>
    </submittedName>
</protein>
<dbReference type="Pfam" id="PF00487">
    <property type="entry name" value="FA_desaturase"/>
    <property type="match status" value="1"/>
</dbReference>
<dbReference type="GO" id="GO:0008610">
    <property type="term" value="P:lipid biosynthetic process"/>
    <property type="evidence" value="ECO:0007669"/>
    <property type="project" value="UniProtKB-ARBA"/>
</dbReference>
<organism evidence="3 4">
    <name type="scientific">Haliscomenobacter hydrossis (strain ATCC 27775 / DSM 1100 / LMG 10767 / O)</name>
    <dbReference type="NCBI Taxonomy" id="760192"/>
    <lineage>
        <taxon>Bacteria</taxon>
        <taxon>Pseudomonadati</taxon>
        <taxon>Bacteroidota</taxon>
        <taxon>Saprospiria</taxon>
        <taxon>Saprospirales</taxon>
        <taxon>Haliscomenobacteraceae</taxon>
        <taxon>Haliscomenobacter</taxon>
    </lineage>
</organism>
<proteinExistence type="predicted"/>
<dbReference type="EMBL" id="CP002691">
    <property type="protein sequence ID" value="AEE51122.1"/>
    <property type="molecule type" value="Genomic_DNA"/>
</dbReference>
<keyword evidence="1" id="KW-1133">Transmembrane helix</keyword>
<keyword evidence="4" id="KW-1185">Reference proteome</keyword>
<sequence>MNKPQDVFTFDFRFMSKAQFEKPFSHHICFNSMNKVTFSPSGKFYAILREEVQKYFSEKQISPKGDFRLYLKTIILFSSWIYLYVQLVFFTPESIVLGVFLCLLFGFNWALLGFNVCHDACHSSYSNNNAVNSILGYTFNFLGANAFFWKTKHNIVHHTFTNIDGVDADIIQTKLLRLAPTQHKMGIHRFQHLYCMVLYAVSYLGWVYMNDFEKYFSKEVKGTRINAFDIKEHLVFWLSKALYVTIYLVIPIMFVPSIFVFLFGYLIASMACGLVLAMVFQLAHVVEITEFEDATEHDLSIENEWAIHQLCTTANFAPKNKIVSWICGGLNFQVEHHLFPNISHVHYPKLHLIVQNVCAQHGIDYKCYESMGEALGSHFRRMKYLGVA</sequence>
<evidence type="ECO:0000313" key="4">
    <source>
        <dbReference type="Proteomes" id="UP000008461"/>
    </source>
</evidence>
<feature type="transmembrane region" description="Helical" evidence="1">
    <location>
        <begin position="69"/>
        <end position="89"/>
    </location>
</feature>
<feature type="transmembrane region" description="Helical" evidence="1">
    <location>
        <begin position="234"/>
        <end position="255"/>
    </location>
</feature>
<dbReference type="PANTHER" id="PTHR19353">
    <property type="entry name" value="FATTY ACID DESATURASE 2"/>
    <property type="match status" value="1"/>
</dbReference>
<dbReference type="CDD" id="cd03506">
    <property type="entry name" value="Delta6-FADS-like"/>
    <property type="match status" value="1"/>
</dbReference>
<evidence type="ECO:0000313" key="3">
    <source>
        <dbReference type="EMBL" id="AEE51122.1"/>
    </source>
</evidence>
<feature type="transmembrane region" description="Helical" evidence="1">
    <location>
        <begin position="95"/>
        <end position="117"/>
    </location>
</feature>
<dbReference type="AlphaFoldDB" id="F4KT65"/>
<keyword evidence="1" id="KW-0812">Transmembrane</keyword>
<feature type="transmembrane region" description="Helical" evidence="1">
    <location>
        <begin position="262"/>
        <end position="283"/>
    </location>
</feature>
<evidence type="ECO:0000259" key="2">
    <source>
        <dbReference type="Pfam" id="PF00487"/>
    </source>
</evidence>
<dbReference type="Proteomes" id="UP000008461">
    <property type="component" value="Chromosome"/>
</dbReference>
<dbReference type="OrthoDB" id="104711at2"/>
<dbReference type="GO" id="GO:0016020">
    <property type="term" value="C:membrane"/>
    <property type="evidence" value="ECO:0007669"/>
    <property type="project" value="TreeGrafter"/>
</dbReference>
<dbReference type="InterPro" id="IPR005804">
    <property type="entry name" value="FA_desaturase_dom"/>
</dbReference>
<dbReference type="GO" id="GO:0016213">
    <property type="term" value="F:acyl-CoA 6-desaturase activity"/>
    <property type="evidence" value="ECO:0007669"/>
    <property type="project" value="UniProtKB-EC"/>
</dbReference>
<dbReference type="STRING" id="760192.Halhy_3263"/>
<feature type="transmembrane region" description="Helical" evidence="1">
    <location>
        <begin position="192"/>
        <end position="209"/>
    </location>
</feature>
<dbReference type="eggNOG" id="COG3239">
    <property type="taxonomic scope" value="Bacteria"/>
</dbReference>
<dbReference type="HOGENOM" id="CLU_030320_0_0_10"/>
<accession>F4KT65</accession>
<name>F4KT65_HALH1</name>
<dbReference type="KEGG" id="hhy:Halhy_3263"/>
<feature type="domain" description="Fatty acid desaturase" evidence="2">
    <location>
        <begin position="97"/>
        <end position="366"/>
    </location>
</feature>
<reference key="2">
    <citation type="submission" date="2011-04" db="EMBL/GenBank/DDBJ databases">
        <title>Complete sequence of chromosome of Haliscomenobacter hydrossis DSM 1100.</title>
        <authorList>
            <consortium name="US DOE Joint Genome Institute (JGI-PGF)"/>
            <person name="Lucas S."/>
            <person name="Han J."/>
            <person name="Lapidus A."/>
            <person name="Bruce D."/>
            <person name="Goodwin L."/>
            <person name="Pitluck S."/>
            <person name="Peters L."/>
            <person name="Kyrpides N."/>
            <person name="Mavromatis K."/>
            <person name="Ivanova N."/>
            <person name="Ovchinnikova G."/>
            <person name="Pagani I."/>
            <person name="Daligault H."/>
            <person name="Detter J.C."/>
            <person name="Han C."/>
            <person name="Land M."/>
            <person name="Hauser L."/>
            <person name="Markowitz V."/>
            <person name="Cheng J.-F."/>
            <person name="Hugenholtz P."/>
            <person name="Woyke T."/>
            <person name="Wu D."/>
            <person name="Verbarg S."/>
            <person name="Frueling A."/>
            <person name="Brambilla E."/>
            <person name="Klenk H.-P."/>
            <person name="Eisen J.A."/>
        </authorList>
    </citation>
    <scope>NUCLEOTIDE SEQUENCE</scope>
    <source>
        <strain>DSM 1100</strain>
    </source>
</reference>
<keyword evidence="3" id="KW-0560">Oxidoreductase</keyword>
<dbReference type="PIRSF" id="PIRSF015921">
    <property type="entry name" value="FA_sphinglp_des"/>
    <property type="match status" value="1"/>
</dbReference>